<dbReference type="PROSITE" id="PS51375">
    <property type="entry name" value="PPR"/>
    <property type="match status" value="4"/>
</dbReference>
<evidence type="ECO:0000256" key="1">
    <source>
        <dbReference type="ARBA" id="ARBA00022737"/>
    </source>
</evidence>
<accession>A0A6A6MQN7</accession>
<feature type="repeat" description="PPR" evidence="2">
    <location>
        <begin position="288"/>
        <end position="318"/>
    </location>
</feature>
<dbReference type="InterPro" id="IPR011990">
    <property type="entry name" value="TPR-like_helical_dom_sf"/>
</dbReference>
<dbReference type="InterPro" id="IPR046848">
    <property type="entry name" value="E_motif"/>
</dbReference>
<dbReference type="InterPro" id="IPR002885">
    <property type="entry name" value="PPR_rpt"/>
</dbReference>
<feature type="repeat" description="PPR" evidence="2">
    <location>
        <begin position="319"/>
        <end position="353"/>
    </location>
</feature>
<dbReference type="PANTHER" id="PTHR47926">
    <property type="entry name" value="PENTATRICOPEPTIDE REPEAT-CONTAINING PROTEIN"/>
    <property type="match status" value="1"/>
</dbReference>
<comment type="caution">
    <text evidence="3">The sequence shown here is derived from an EMBL/GenBank/DDBJ whole genome shotgun (WGS) entry which is preliminary data.</text>
</comment>
<dbReference type="AlphaFoldDB" id="A0A6A6MQN7"/>
<keyword evidence="1" id="KW-0677">Repeat</keyword>
<reference evidence="3 4" key="1">
    <citation type="journal article" date="2020" name="Mol. Plant">
        <title>The Chromosome-Based Rubber Tree Genome Provides New Insights into Spurge Genome Evolution and Rubber Biosynthesis.</title>
        <authorList>
            <person name="Liu J."/>
            <person name="Shi C."/>
            <person name="Shi C.C."/>
            <person name="Li W."/>
            <person name="Zhang Q.J."/>
            <person name="Zhang Y."/>
            <person name="Li K."/>
            <person name="Lu H.F."/>
            <person name="Shi C."/>
            <person name="Zhu S.T."/>
            <person name="Xiao Z.Y."/>
            <person name="Nan H."/>
            <person name="Yue Y."/>
            <person name="Zhu X.G."/>
            <person name="Wu Y."/>
            <person name="Hong X.N."/>
            <person name="Fan G.Y."/>
            <person name="Tong Y."/>
            <person name="Zhang D."/>
            <person name="Mao C.L."/>
            <person name="Liu Y.L."/>
            <person name="Hao S.J."/>
            <person name="Liu W.Q."/>
            <person name="Lv M.Q."/>
            <person name="Zhang H.B."/>
            <person name="Liu Y."/>
            <person name="Hu-Tang G.R."/>
            <person name="Wang J.P."/>
            <person name="Wang J.H."/>
            <person name="Sun Y.H."/>
            <person name="Ni S.B."/>
            <person name="Chen W.B."/>
            <person name="Zhang X.C."/>
            <person name="Jiao Y.N."/>
            <person name="Eichler E.E."/>
            <person name="Li G.H."/>
            <person name="Liu X."/>
            <person name="Gao L.Z."/>
        </authorList>
    </citation>
    <scope>NUCLEOTIDE SEQUENCE [LARGE SCALE GENOMIC DNA]</scope>
    <source>
        <strain evidence="4">cv. GT1</strain>
        <tissue evidence="3">Leaf</tissue>
    </source>
</reference>
<dbReference type="NCBIfam" id="TIGR00756">
    <property type="entry name" value="PPR"/>
    <property type="match status" value="3"/>
</dbReference>
<proteinExistence type="predicted"/>
<feature type="repeat" description="PPR" evidence="2">
    <location>
        <begin position="81"/>
        <end position="116"/>
    </location>
</feature>
<dbReference type="Gene3D" id="1.25.40.10">
    <property type="entry name" value="Tetratricopeptide repeat domain"/>
    <property type="match status" value="3"/>
</dbReference>
<organism evidence="3 4">
    <name type="scientific">Hevea brasiliensis</name>
    <name type="common">Para rubber tree</name>
    <name type="synonym">Siphonia brasiliensis</name>
    <dbReference type="NCBI Taxonomy" id="3981"/>
    <lineage>
        <taxon>Eukaryota</taxon>
        <taxon>Viridiplantae</taxon>
        <taxon>Streptophyta</taxon>
        <taxon>Embryophyta</taxon>
        <taxon>Tracheophyta</taxon>
        <taxon>Spermatophyta</taxon>
        <taxon>Magnoliopsida</taxon>
        <taxon>eudicotyledons</taxon>
        <taxon>Gunneridae</taxon>
        <taxon>Pentapetalae</taxon>
        <taxon>rosids</taxon>
        <taxon>fabids</taxon>
        <taxon>Malpighiales</taxon>
        <taxon>Euphorbiaceae</taxon>
        <taxon>Crotonoideae</taxon>
        <taxon>Micrandreae</taxon>
        <taxon>Hevea</taxon>
    </lineage>
</organism>
<feature type="repeat" description="PPR" evidence="2">
    <location>
        <begin position="187"/>
        <end position="221"/>
    </location>
</feature>
<dbReference type="Pfam" id="PF20431">
    <property type="entry name" value="E_motif"/>
    <property type="match status" value="1"/>
</dbReference>
<gene>
    <name evidence="3" type="ORF">GH714_027778</name>
</gene>
<evidence type="ECO:0000256" key="2">
    <source>
        <dbReference type="PROSITE-ProRule" id="PRU00708"/>
    </source>
</evidence>
<evidence type="ECO:0008006" key="5">
    <source>
        <dbReference type="Google" id="ProtNLM"/>
    </source>
</evidence>
<dbReference type="FunFam" id="1.25.40.10:FF:000348">
    <property type="entry name" value="Pentatricopeptide repeat-containing protein chloroplastic"/>
    <property type="match status" value="1"/>
</dbReference>
<protein>
    <recommendedName>
        <fullName evidence="5">Pentacotripeptide-repeat region of PRORP domain-containing protein</fullName>
    </recommendedName>
</protein>
<sequence length="549" mass="61273">MHLLPFSASLQLPTNKRLAEQLISLLRHCSTLKHIEQTHGFMVTRGLDHDNFLLSRFIGACSSLGLSPYAYSVFTRKAEPDIYLYNTMIRALSFSQKPPKAAILLFNNIQSAGLRPDSYSYPFVLKAVIRLLATQTGRQIHCQTIGVGLDSDLHVVTALIQMYSSCGCGCISDARKLFDGVCLRIRDAIMWNAMVAGYAKLGDMENAQHLFDCMPERNVISWTAVISGYAQMNRPHQAIAILRRMQLENVEPDEITMLAALSACGHLGALELGEWIHSYIDKHELSRTVPLNNALIDMYAKSGNIKKALKVFENMKRKSIITWTTMISGLALHGLGREALELFSCMERARVKPNDVTFIAILSACSHAGLVQIGQSFFSNMRSRYGIEPKIEHFGCVIDLLGRAGYLQEARELLGQMPLEPNAAIWGSLLAAAYTHGDAVLGERALQHLIKLEPDNSGNYALLSNIYASCDRWKASRLMRTVMRDKGVRKMPGGSFIEVKNRVNEFIAGQTSHAQFDEIYEVLCNINGQLRLAEHLQRECDELLEHGQG</sequence>
<dbReference type="PANTHER" id="PTHR47926:SF432">
    <property type="entry name" value="(WILD MALAYSIAN BANANA) HYPOTHETICAL PROTEIN"/>
    <property type="match status" value="1"/>
</dbReference>
<dbReference type="EMBL" id="JAAGAX010000005">
    <property type="protein sequence ID" value="KAF2314586.1"/>
    <property type="molecule type" value="Genomic_DNA"/>
</dbReference>
<evidence type="ECO:0000313" key="4">
    <source>
        <dbReference type="Proteomes" id="UP000467840"/>
    </source>
</evidence>
<dbReference type="Proteomes" id="UP000467840">
    <property type="component" value="Chromosome 15"/>
</dbReference>
<evidence type="ECO:0000313" key="3">
    <source>
        <dbReference type="EMBL" id="KAF2314586.1"/>
    </source>
</evidence>
<dbReference type="GO" id="GO:0009451">
    <property type="term" value="P:RNA modification"/>
    <property type="evidence" value="ECO:0007669"/>
    <property type="project" value="InterPro"/>
</dbReference>
<dbReference type="FunFam" id="1.25.40.10:FF:000242">
    <property type="entry name" value="Pentatricopeptide repeat-containing protein"/>
    <property type="match status" value="1"/>
</dbReference>
<keyword evidence="4" id="KW-1185">Reference proteome</keyword>
<dbReference type="InterPro" id="IPR046960">
    <property type="entry name" value="PPR_At4g14850-like_plant"/>
</dbReference>
<name>A0A6A6MQN7_HEVBR</name>
<dbReference type="Pfam" id="PF01535">
    <property type="entry name" value="PPR"/>
    <property type="match status" value="1"/>
</dbReference>
<dbReference type="Pfam" id="PF13041">
    <property type="entry name" value="PPR_2"/>
    <property type="match status" value="3"/>
</dbReference>
<dbReference type="GO" id="GO:0003723">
    <property type="term" value="F:RNA binding"/>
    <property type="evidence" value="ECO:0007669"/>
    <property type="project" value="InterPro"/>
</dbReference>